<organism evidence="2">
    <name type="scientific">Zea mays</name>
    <name type="common">Maize</name>
    <dbReference type="NCBI Taxonomy" id="4577"/>
    <lineage>
        <taxon>Eukaryota</taxon>
        <taxon>Viridiplantae</taxon>
        <taxon>Streptophyta</taxon>
        <taxon>Embryophyta</taxon>
        <taxon>Tracheophyta</taxon>
        <taxon>Spermatophyta</taxon>
        <taxon>Magnoliopsida</taxon>
        <taxon>Liliopsida</taxon>
        <taxon>Poales</taxon>
        <taxon>Poaceae</taxon>
        <taxon>PACMAD clade</taxon>
        <taxon>Panicoideae</taxon>
        <taxon>Andropogonodae</taxon>
        <taxon>Andropogoneae</taxon>
        <taxon>Tripsacinae</taxon>
        <taxon>Zea</taxon>
    </lineage>
</organism>
<dbReference type="EMBL" id="NCVQ01000005">
    <property type="protein sequence ID" value="PWZ25617.1"/>
    <property type="molecule type" value="Genomic_DNA"/>
</dbReference>
<feature type="compositionally biased region" description="Polar residues" evidence="1">
    <location>
        <begin position="1"/>
        <end position="10"/>
    </location>
</feature>
<protein>
    <submittedName>
        <fullName evidence="2">Uncharacterized protein</fullName>
    </submittedName>
</protein>
<accession>A0A3L6F1P9</accession>
<feature type="region of interest" description="Disordered" evidence="1">
    <location>
        <begin position="64"/>
        <end position="95"/>
    </location>
</feature>
<reference evidence="2" key="1">
    <citation type="journal article" date="2018" name="Nat. Genet.">
        <title>Extensive intraspecific gene order and gene structural variations between Mo17 and other maize genomes.</title>
        <authorList>
            <person name="Sun S."/>
            <person name="Zhou Y."/>
            <person name="Chen J."/>
            <person name="Shi J."/>
            <person name="Zhao H."/>
            <person name="Zhao H."/>
            <person name="Song W."/>
            <person name="Zhang M."/>
            <person name="Cui Y."/>
            <person name="Dong X."/>
            <person name="Liu H."/>
            <person name="Ma X."/>
            <person name="Jiao Y."/>
            <person name="Wang B."/>
            <person name="Wei X."/>
            <person name="Stein J.C."/>
            <person name="Glaubitz J.C."/>
            <person name="Lu F."/>
            <person name="Yu G."/>
            <person name="Liang C."/>
            <person name="Fengler K."/>
            <person name="Li B."/>
            <person name="Rafalski A."/>
            <person name="Schnable P.S."/>
            <person name="Ware D.H."/>
            <person name="Buckler E.S."/>
            <person name="Lai J."/>
        </authorList>
    </citation>
    <scope>NUCLEOTIDE SEQUENCE [LARGE SCALE GENOMIC DNA]</scope>
    <source>
        <tissue evidence="2">Seedling</tissue>
    </source>
</reference>
<evidence type="ECO:0000256" key="1">
    <source>
        <dbReference type="SAM" id="MobiDB-lite"/>
    </source>
</evidence>
<sequence>MCSGWSTVQRGRQEALECSPTDEASVGLPRVVENANVDSSTRGWDDCGSFNCGRSPEEMCRLGAPSGATEGARDPTGLTSHHTAGPRRAGQGKRARHGWQAAVARGHGGRMQQAASSRAHRPGTAPGPWRGGCDGQAHRWLDRMPHEAVRPRRRAAVSWLATATASCCAGECGRLCAWAGETRGRGAT</sequence>
<feature type="region of interest" description="Disordered" evidence="1">
    <location>
        <begin position="1"/>
        <end position="22"/>
    </location>
</feature>
<proteinExistence type="predicted"/>
<name>A0A3L6F1P9_MAIZE</name>
<dbReference type="AlphaFoldDB" id="A0A3L6F1P9"/>
<dbReference type="Proteomes" id="UP000251960">
    <property type="component" value="Chromosome 4"/>
</dbReference>
<evidence type="ECO:0000313" key="2">
    <source>
        <dbReference type="EMBL" id="PWZ25617.1"/>
    </source>
</evidence>
<gene>
    <name evidence="2" type="ORF">Zm00014a_003451</name>
</gene>
<comment type="caution">
    <text evidence="2">The sequence shown here is derived from an EMBL/GenBank/DDBJ whole genome shotgun (WGS) entry which is preliminary data.</text>
</comment>